<name>A0A7J7VG28_MYOMY</name>
<dbReference type="PANTHER" id="PTHR16445">
    <property type="entry name" value="SIMILAR TO HYPOTHETICAL PROTEIN FLJ20010"/>
    <property type="match status" value="1"/>
</dbReference>
<accession>A0A7J7VG28</accession>
<dbReference type="Pfam" id="PF15747">
    <property type="entry name" value="DUF4687"/>
    <property type="match status" value="1"/>
</dbReference>
<comment type="caution">
    <text evidence="2">The sequence shown here is derived from an EMBL/GenBank/DDBJ whole genome shotgun (WGS) entry which is preliminary data.</text>
</comment>
<dbReference type="PANTHER" id="PTHR16445:SF0">
    <property type="entry name" value="GENE 5617-RELATED"/>
    <property type="match status" value="1"/>
</dbReference>
<dbReference type="VEuPathDB" id="HostDB:CUNH11orf71"/>
<dbReference type="Proteomes" id="UP000527355">
    <property type="component" value="Unassembled WGS sequence"/>
</dbReference>
<keyword evidence="3" id="KW-1185">Reference proteome</keyword>
<evidence type="ECO:0000256" key="1">
    <source>
        <dbReference type="SAM" id="MobiDB-lite"/>
    </source>
</evidence>
<feature type="region of interest" description="Disordered" evidence="1">
    <location>
        <begin position="12"/>
        <end position="105"/>
    </location>
</feature>
<dbReference type="InterPro" id="IPR031487">
    <property type="entry name" value="DUF4687"/>
</dbReference>
<dbReference type="EMBL" id="JABWUV010000010">
    <property type="protein sequence ID" value="KAF6324157.1"/>
    <property type="molecule type" value="Genomic_DNA"/>
</dbReference>
<evidence type="ECO:0000313" key="2">
    <source>
        <dbReference type="EMBL" id="KAF6324157.1"/>
    </source>
</evidence>
<dbReference type="AlphaFoldDB" id="A0A7J7VG28"/>
<gene>
    <name evidence="2" type="ORF">mMyoMyo1_001657</name>
</gene>
<dbReference type="OrthoDB" id="9681738at2759"/>
<proteinExistence type="predicted"/>
<sequence>MALNDVSLCAGDRRNTVAWRAPRGGLGPPASALATVSGDSALVARPGATHPGPPLRHATQSGARAERRRATGSGWGPPRSVKGRDPDGRRRGRAARFSPYPAPGAGLGLLRGARAALRL</sequence>
<evidence type="ECO:0000313" key="3">
    <source>
        <dbReference type="Proteomes" id="UP000527355"/>
    </source>
</evidence>
<protein>
    <submittedName>
        <fullName evidence="2">Uncharacterized protein</fullName>
    </submittedName>
</protein>
<reference evidence="2 3" key="1">
    <citation type="journal article" date="2020" name="Nature">
        <title>Six reference-quality genomes reveal evolution of bat adaptations.</title>
        <authorList>
            <person name="Jebb D."/>
            <person name="Huang Z."/>
            <person name="Pippel M."/>
            <person name="Hughes G.M."/>
            <person name="Lavrichenko K."/>
            <person name="Devanna P."/>
            <person name="Winkler S."/>
            <person name="Jermiin L.S."/>
            <person name="Skirmuntt E.C."/>
            <person name="Katzourakis A."/>
            <person name="Burkitt-Gray L."/>
            <person name="Ray D.A."/>
            <person name="Sullivan K.A.M."/>
            <person name="Roscito J.G."/>
            <person name="Kirilenko B.M."/>
            <person name="Davalos L.M."/>
            <person name="Corthals A.P."/>
            <person name="Power M.L."/>
            <person name="Jones G."/>
            <person name="Ransome R.D."/>
            <person name="Dechmann D.K.N."/>
            <person name="Locatelli A.G."/>
            <person name="Puechmaille S.J."/>
            <person name="Fedrigo O."/>
            <person name="Jarvis E.D."/>
            <person name="Hiller M."/>
            <person name="Vernes S.C."/>
            <person name="Myers E.W."/>
            <person name="Teeling E.C."/>
        </authorList>
    </citation>
    <scope>NUCLEOTIDE SEQUENCE [LARGE SCALE GENOMIC DNA]</scope>
    <source>
        <strain evidence="2">MMyoMyo1</strain>
        <tissue evidence="2">Flight muscle</tissue>
    </source>
</reference>
<organism evidence="2 3">
    <name type="scientific">Myotis myotis</name>
    <name type="common">Greater mouse-eared bat</name>
    <name type="synonym">Vespertilio myotis</name>
    <dbReference type="NCBI Taxonomy" id="51298"/>
    <lineage>
        <taxon>Eukaryota</taxon>
        <taxon>Metazoa</taxon>
        <taxon>Chordata</taxon>
        <taxon>Craniata</taxon>
        <taxon>Vertebrata</taxon>
        <taxon>Euteleostomi</taxon>
        <taxon>Mammalia</taxon>
        <taxon>Eutheria</taxon>
        <taxon>Laurasiatheria</taxon>
        <taxon>Chiroptera</taxon>
        <taxon>Yangochiroptera</taxon>
        <taxon>Vespertilionidae</taxon>
        <taxon>Myotis</taxon>
    </lineage>
</organism>